<dbReference type="SUPFAM" id="SSF53335">
    <property type="entry name" value="S-adenosyl-L-methionine-dependent methyltransferases"/>
    <property type="match status" value="1"/>
</dbReference>
<gene>
    <name evidence="2" type="ORF">EQP59_02880</name>
</gene>
<organism evidence="2 3">
    <name type="scientific">Ornithobacterium rhinotracheale</name>
    <dbReference type="NCBI Taxonomy" id="28251"/>
    <lineage>
        <taxon>Bacteria</taxon>
        <taxon>Pseudomonadati</taxon>
        <taxon>Bacteroidota</taxon>
        <taxon>Flavobacteriia</taxon>
        <taxon>Flavobacteriales</taxon>
        <taxon>Weeksellaceae</taxon>
        <taxon>Ornithobacterium</taxon>
    </lineage>
</organism>
<dbReference type="OrthoDB" id="9782767at2"/>
<dbReference type="EMBL" id="CP035107">
    <property type="protein sequence ID" value="QAR30368.1"/>
    <property type="molecule type" value="Genomic_DNA"/>
</dbReference>
<dbReference type="CDD" id="cd02440">
    <property type="entry name" value="AdoMet_MTases"/>
    <property type="match status" value="1"/>
</dbReference>
<evidence type="ECO:0000259" key="1">
    <source>
        <dbReference type="Pfam" id="PF08241"/>
    </source>
</evidence>
<dbReference type="GO" id="GO:0008757">
    <property type="term" value="F:S-adenosylmethionine-dependent methyltransferase activity"/>
    <property type="evidence" value="ECO:0007669"/>
    <property type="project" value="InterPro"/>
</dbReference>
<name>A0A3R5UTU4_ORNRH</name>
<dbReference type="GO" id="GO:0032259">
    <property type="term" value="P:methylation"/>
    <property type="evidence" value="ECO:0007669"/>
    <property type="project" value="UniProtKB-KW"/>
</dbReference>
<proteinExistence type="predicted"/>
<accession>A0A3R5UTU4</accession>
<evidence type="ECO:0000313" key="3">
    <source>
        <dbReference type="Proteomes" id="UP000287701"/>
    </source>
</evidence>
<dbReference type="Pfam" id="PF08241">
    <property type="entry name" value="Methyltransf_11"/>
    <property type="match status" value="1"/>
</dbReference>
<dbReference type="Proteomes" id="UP000287701">
    <property type="component" value="Chromosome"/>
</dbReference>
<keyword evidence="2" id="KW-0808">Transferase</keyword>
<dbReference type="RefSeq" id="WP_128500863.1">
    <property type="nucleotide sequence ID" value="NZ_CP035107.1"/>
</dbReference>
<evidence type="ECO:0000313" key="2">
    <source>
        <dbReference type="EMBL" id="QAR30368.1"/>
    </source>
</evidence>
<dbReference type="AlphaFoldDB" id="A0A3R5UTU4"/>
<protein>
    <submittedName>
        <fullName evidence="2">Class I SAM-dependent methyltransferase</fullName>
    </submittedName>
</protein>
<dbReference type="Gene3D" id="3.40.50.150">
    <property type="entry name" value="Vaccinia Virus protein VP39"/>
    <property type="match status" value="1"/>
</dbReference>
<reference evidence="2 3" key="1">
    <citation type="submission" date="2019-01" db="EMBL/GenBank/DDBJ databases">
        <title>Whole Genome of Ornithobacterium rhinotracheale FARPER-174b.</title>
        <authorList>
            <person name="Tataje-Lavanda L.A."/>
            <person name="Montalvan A."/>
            <person name="Montesinos R."/>
            <person name="Zimic M."/>
            <person name="Fernandez-Sanchez M."/>
            <person name="Fernandez-Diaz M."/>
        </authorList>
    </citation>
    <scope>NUCLEOTIDE SEQUENCE [LARGE SCALE GENOMIC DNA]</scope>
    <source>
        <strain evidence="2 3">FARPER-174b</strain>
    </source>
</reference>
<sequence>MKNELSKKDSQALVKGDLRNWQGRKEWFFNRDYTDTYELYYEGPYKRAEQEQKKVMKELVTADSRIKELLEYGCGTTRFTRWWSSIGIDATGTDISPFMLSQAIHLFGGNLAMGDSHFMPYKDNTFDAVAFMNAFEYYQNPEKVLQEAARVARYGIAMGMMNKITPKFIRRRVQQSIGRNEFYRTATFYTPKTLQALIQKSLPDRKYKIRWKMTGLPSWFPVKEWNRSYGDFFGMYIEFLDYE</sequence>
<dbReference type="InterPro" id="IPR029063">
    <property type="entry name" value="SAM-dependent_MTases_sf"/>
</dbReference>
<dbReference type="InterPro" id="IPR013216">
    <property type="entry name" value="Methyltransf_11"/>
</dbReference>
<keyword evidence="2" id="KW-0489">Methyltransferase</keyword>
<feature type="domain" description="Methyltransferase type 11" evidence="1">
    <location>
        <begin position="70"/>
        <end position="153"/>
    </location>
</feature>